<evidence type="ECO:0000313" key="4">
    <source>
        <dbReference type="Proteomes" id="UP001274896"/>
    </source>
</evidence>
<keyword evidence="2" id="KW-0812">Transmembrane</keyword>
<evidence type="ECO:0000256" key="1">
    <source>
        <dbReference type="SAM" id="MobiDB-lite"/>
    </source>
</evidence>
<evidence type="ECO:0000256" key="2">
    <source>
        <dbReference type="SAM" id="Phobius"/>
    </source>
</evidence>
<reference evidence="3" key="1">
    <citation type="submission" date="2023-06" db="EMBL/GenBank/DDBJ databases">
        <title>Male Hemibagrus guttatus genome.</title>
        <authorList>
            <person name="Bian C."/>
        </authorList>
    </citation>
    <scope>NUCLEOTIDE SEQUENCE</scope>
    <source>
        <strain evidence="3">Male_cb2023</strain>
        <tissue evidence="3">Muscle</tissue>
    </source>
</reference>
<dbReference type="EMBL" id="JAUCMX010000016">
    <property type="protein sequence ID" value="KAK3520679.1"/>
    <property type="molecule type" value="Genomic_DNA"/>
</dbReference>
<feature type="transmembrane region" description="Helical" evidence="2">
    <location>
        <begin position="6"/>
        <end position="26"/>
    </location>
</feature>
<keyword evidence="2" id="KW-0472">Membrane</keyword>
<feature type="region of interest" description="Disordered" evidence="1">
    <location>
        <begin position="36"/>
        <end position="96"/>
    </location>
</feature>
<protein>
    <submittedName>
        <fullName evidence="3">Uncharacterized protein</fullName>
    </submittedName>
</protein>
<dbReference type="Proteomes" id="UP001274896">
    <property type="component" value="Unassembled WGS sequence"/>
</dbReference>
<dbReference type="AlphaFoldDB" id="A0AAE0QHB8"/>
<name>A0AAE0QHB8_9TELE</name>
<feature type="compositionally biased region" description="Polar residues" evidence="1">
    <location>
        <begin position="37"/>
        <end position="76"/>
    </location>
</feature>
<sequence length="96" mass="10526">MTTYSIRLLSIIFFASFISMLFWHYFTQRFLPEVKQNPASSNDTAASNSGKVKQNPGKSNDTAASNSGKVKQNPAKNNDAAASDLKKVKQNPAKSK</sequence>
<proteinExistence type="predicted"/>
<keyword evidence="4" id="KW-1185">Reference proteome</keyword>
<gene>
    <name evidence="3" type="ORF">QTP70_030557</name>
</gene>
<keyword evidence="2" id="KW-1133">Transmembrane helix</keyword>
<evidence type="ECO:0000313" key="3">
    <source>
        <dbReference type="EMBL" id="KAK3520679.1"/>
    </source>
</evidence>
<organism evidence="3 4">
    <name type="scientific">Hemibagrus guttatus</name>
    <dbReference type="NCBI Taxonomy" id="175788"/>
    <lineage>
        <taxon>Eukaryota</taxon>
        <taxon>Metazoa</taxon>
        <taxon>Chordata</taxon>
        <taxon>Craniata</taxon>
        <taxon>Vertebrata</taxon>
        <taxon>Euteleostomi</taxon>
        <taxon>Actinopterygii</taxon>
        <taxon>Neopterygii</taxon>
        <taxon>Teleostei</taxon>
        <taxon>Ostariophysi</taxon>
        <taxon>Siluriformes</taxon>
        <taxon>Bagridae</taxon>
        <taxon>Hemibagrus</taxon>
    </lineage>
</organism>
<accession>A0AAE0QHB8</accession>
<comment type="caution">
    <text evidence="3">The sequence shown here is derived from an EMBL/GenBank/DDBJ whole genome shotgun (WGS) entry which is preliminary data.</text>
</comment>